<organism evidence="2 3">
    <name type="scientific">Emiliania huxleyi (strain CCMP1516)</name>
    <dbReference type="NCBI Taxonomy" id="280463"/>
    <lineage>
        <taxon>Eukaryota</taxon>
        <taxon>Haptista</taxon>
        <taxon>Haptophyta</taxon>
        <taxon>Prymnesiophyceae</taxon>
        <taxon>Isochrysidales</taxon>
        <taxon>Noelaerhabdaceae</taxon>
        <taxon>Emiliania</taxon>
    </lineage>
</organism>
<proteinExistence type="predicted"/>
<accession>A0A0D3IS03</accession>
<evidence type="ECO:0000313" key="3">
    <source>
        <dbReference type="Proteomes" id="UP000013827"/>
    </source>
</evidence>
<dbReference type="EnsemblProtists" id="EOD14038">
    <property type="protein sequence ID" value="EOD14038"/>
    <property type="gene ID" value="EMIHUDRAFT_451838"/>
</dbReference>
<evidence type="ECO:0008006" key="4">
    <source>
        <dbReference type="Google" id="ProtNLM"/>
    </source>
</evidence>
<feature type="compositionally biased region" description="Basic and acidic residues" evidence="1">
    <location>
        <begin position="15"/>
        <end position="25"/>
    </location>
</feature>
<protein>
    <recommendedName>
        <fullName evidence="4">PNPLA domain-containing protein</fullName>
    </recommendedName>
</protein>
<evidence type="ECO:0000256" key="1">
    <source>
        <dbReference type="SAM" id="MobiDB-lite"/>
    </source>
</evidence>
<dbReference type="InterPro" id="IPR029058">
    <property type="entry name" value="AB_hydrolase_fold"/>
</dbReference>
<feature type="region of interest" description="Disordered" evidence="1">
    <location>
        <begin position="1"/>
        <end position="30"/>
    </location>
</feature>
<dbReference type="Proteomes" id="UP000013827">
    <property type="component" value="Unassembled WGS sequence"/>
</dbReference>
<reference evidence="2" key="2">
    <citation type="submission" date="2024-10" db="UniProtKB">
        <authorList>
            <consortium name="EnsemblProtists"/>
        </authorList>
    </citation>
    <scope>IDENTIFICATION</scope>
</reference>
<dbReference type="PaxDb" id="2903-EOD14038"/>
<reference evidence="3" key="1">
    <citation type="journal article" date="2013" name="Nature">
        <title>Pan genome of the phytoplankton Emiliania underpins its global distribution.</title>
        <authorList>
            <person name="Read B.A."/>
            <person name="Kegel J."/>
            <person name="Klute M.J."/>
            <person name="Kuo A."/>
            <person name="Lefebvre S.C."/>
            <person name="Maumus F."/>
            <person name="Mayer C."/>
            <person name="Miller J."/>
            <person name="Monier A."/>
            <person name="Salamov A."/>
            <person name="Young J."/>
            <person name="Aguilar M."/>
            <person name="Claverie J.M."/>
            <person name="Frickenhaus S."/>
            <person name="Gonzalez K."/>
            <person name="Herman E.K."/>
            <person name="Lin Y.C."/>
            <person name="Napier J."/>
            <person name="Ogata H."/>
            <person name="Sarno A.F."/>
            <person name="Shmutz J."/>
            <person name="Schroeder D."/>
            <person name="de Vargas C."/>
            <person name="Verret F."/>
            <person name="von Dassow P."/>
            <person name="Valentin K."/>
            <person name="Van de Peer Y."/>
            <person name="Wheeler G."/>
            <person name="Dacks J.B."/>
            <person name="Delwiche C.F."/>
            <person name="Dyhrman S.T."/>
            <person name="Glockner G."/>
            <person name="John U."/>
            <person name="Richards T."/>
            <person name="Worden A.Z."/>
            <person name="Zhang X."/>
            <person name="Grigoriev I.V."/>
            <person name="Allen A.E."/>
            <person name="Bidle K."/>
            <person name="Borodovsky M."/>
            <person name="Bowler C."/>
            <person name="Brownlee C."/>
            <person name="Cock J.M."/>
            <person name="Elias M."/>
            <person name="Gladyshev V.N."/>
            <person name="Groth M."/>
            <person name="Guda C."/>
            <person name="Hadaegh A."/>
            <person name="Iglesias-Rodriguez M.D."/>
            <person name="Jenkins J."/>
            <person name="Jones B.M."/>
            <person name="Lawson T."/>
            <person name="Leese F."/>
            <person name="Lindquist E."/>
            <person name="Lobanov A."/>
            <person name="Lomsadze A."/>
            <person name="Malik S.B."/>
            <person name="Marsh M.E."/>
            <person name="Mackinder L."/>
            <person name="Mock T."/>
            <person name="Mueller-Roeber B."/>
            <person name="Pagarete A."/>
            <person name="Parker M."/>
            <person name="Probert I."/>
            <person name="Quesneville H."/>
            <person name="Raines C."/>
            <person name="Rensing S.A."/>
            <person name="Riano-Pachon D.M."/>
            <person name="Richier S."/>
            <person name="Rokitta S."/>
            <person name="Shiraiwa Y."/>
            <person name="Soanes D.M."/>
            <person name="van der Giezen M."/>
            <person name="Wahlund T.M."/>
            <person name="Williams B."/>
            <person name="Wilson W."/>
            <person name="Wolfe G."/>
            <person name="Wurch L.L."/>
        </authorList>
    </citation>
    <scope>NUCLEOTIDE SEQUENCE</scope>
</reference>
<dbReference type="RefSeq" id="XP_005766467.1">
    <property type="nucleotide sequence ID" value="XM_005766410.1"/>
</dbReference>
<dbReference type="Gene3D" id="3.40.50.1820">
    <property type="entry name" value="alpha/beta hydrolase"/>
    <property type="match status" value="1"/>
</dbReference>
<dbReference type="GeneID" id="17260179"/>
<sequence length="891" mass="96704">MPPKPTLLRPSPEYLAKKRSEEGKAKKAAIQPRDDSVDVALCVTGGGLVPPAEMLGVFRGFAKKEVEQRRPDACSKNALDNFDIISGASGGYLASTMHATAASTAIAHKRSSLHLAASRYCYSQCDPAKYLETSRVTRPCEITPACMERLEPVSKEYGSYGSILHQPGLCCAGTEACQSQCCFPDRGADCPHPSLALTGFPYRILTCGKCPFRASWPLACGDPAIFIEFMWHTLLDPIGIKKGMYTAASEAPAHHNPRLTTEKKEYVWPRKESPTPVGISTMASLSNVSPYQYTGPLYTWLAWNESVEISKKMAKNNDPFVPKRPLEAGQQRQEANPTALVDLNSRDPDLLSADYELQLGEGVKQALDFQWGTTGISEYKEYKFAQPGNALGISVVPFVFTPGSVETKYTAVNKDGSSKVVIPPVGMWMICGGPWCSSMWLKDDVCGWGILGREADFSAVRVKANEDFVLAPDFVPYGHSPGAPHLSPETTIGMGGDAFGIPAVVLPGLCCGLCPCVGSLFCCPLREFDARRSVSLKIRTNPADASETVLFSDGGLLDNTAVVSILTNISAPYVEDFFNDQRKVIKPELAALFGIVYQEPPAALKYGAIAPPSNGLTPQLCHGLRNTCSYYLNTSAADCFGLGNVVDAGVAPFYLLAHIFDNTAGAFDVDAMLPIVNKLPKSGKPYTRVDLEAMTPYKLLVTQFDDRHKCGKAIAGTLKGLKVLDNPYFGTKKDQKDVDLTVVVLDQPKNWKDEVNANPQLNPGHASGVDLFTQTDLLQLLCCPGHEASFGSTSCFNFKAYKTCCIKTDPFPYYLEAFPVRNYSKPTLNLCDVDPWHGLSILASLSPELPALLVSGASHHAWTHPSLPTDQPSVVAARKAVRRQLAAWLGL</sequence>
<dbReference type="KEGG" id="ehx:EMIHUDRAFT_451838"/>
<evidence type="ECO:0000313" key="2">
    <source>
        <dbReference type="EnsemblProtists" id="EOD14038"/>
    </source>
</evidence>
<keyword evidence="3" id="KW-1185">Reference proteome</keyword>
<name>A0A0D3IS03_EMIH1</name>
<dbReference type="HOGENOM" id="CLU_351068_0_0_1"/>
<dbReference type="AlphaFoldDB" id="A0A0D3IS03"/>